<name>R4Z0V5_9ACTN</name>
<feature type="transmembrane region" description="Helical" evidence="1">
    <location>
        <begin position="59"/>
        <end position="80"/>
    </location>
</feature>
<keyword evidence="1" id="KW-0812">Transmembrane</keyword>
<dbReference type="eggNOG" id="ENOG50313GU">
    <property type="taxonomic scope" value="Bacteria"/>
</dbReference>
<gene>
    <name evidence="2" type="ORF">BN381_360035</name>
</gene>
<evidence type="ECO:0000256" key="1">
    <source>
        <dbReference type="SAM" id="Phobius"/>
    </source>
</evidence>
<organism evidence="2 3">
    <name type="scientific">Candidatus Neomicrothrix parvicella RN1</name>
    <dbReference type="NCBI Taxonomy" id="1229780"/>
    <lineage>
        <taxon>Bacteria</taxon>
        <taxon>Bacillati</taxon>
        <taxon>Actinomycetota</taxon>
        <taxon>Acidimicrobiia</taxon>
        <taxon>Acidimicrobiales</taxon>
        <taxon>Microthrixaceae</taxon>
        <taxon>Candidatus Neomicrothrix</taxon>
    </lineage>
</organism>
<feature type="transmembrane region" description="Helical" evidence="1">
    <location>
        <begin position="18"/>
        <end position="39"/>
    </location>
</feature>
<dbReference type="AlphaFoldDB" id="R4Z0V5"/>
<keyword evidence="3" id="KW-1185">Reference proteome</keyword>
<dbReference type="EMBL" id="CANL01000030">
    <property type="protein sequence ID" value="CCM64333.1"/>
    <property type="molecule type" value="Genomic_DNA"/>
</dbReference>
<reference evidence="2 3" key="1">
    <citation type="journal article" date="2013" name="ISME J.">
        <title>Metabolic model for the filamentous 'Candidatus Microthrix parvicella' based on genomic and metagenomic analyses.</title>
        <authorList>
            <person name="Jon McIlroy S."/>
            <person name="Kristiansen R."/>
            <person name="Albertsen M."/>
            <person name="Michael Karst S."/>
            <person name="Rossetti S."/>
            <person name="Lund Nielsen J."/>
            <person name="Tandoi V."/>
            <person name="James Seviour R."/>
            <person name="Nielsen P.H."/>
        </authorList>
    </citation>
    <scope>NUCLEOTIDE SEQUENCE [LARGE SCALE GENOMIC DNA]</scope>
    <source>
        <strain evidence="2 3">RN1</strain>
    </source>
</reference>
<dbReference type="InterPro" id="IPR046289">
    <property type="entry name" value="DUF6326"/>
</dbReference>
<dbReference type="Pfam" id="PF19851">
    <property type="entry name" value="DUF6326"/>
    <property type="match status" value="1"/>
</dbReference>
<protein>
    <submittedName>
        <fullName evidence="2">Uncharacterized protein</fullName>
    </submittedName>
</protein>
<dbReference type="RefSeq" id="WP_012228238.1">
    <property type="nucleotide sequence ID" value="NZ_HG422565.1"/>
</dbReference>
<keyword evidence="1" id="KW-0472">Membrane</keyword>
<dbReference type="HOGENOM" id="CLU_150007_0_0_11"/>
<dbReference type="Proteomes" id="UP000018291">
    <property type="component" value="Unassembled WGS sequence"/>
</dbReference>
<keyword evidence="1" id="KW-1133">Transmembrane helix</keyword>
<evidence type="ECO:0000313" key="2">
    <source>
        <dbReference type="EMBL" id="CCM64333.1"/>
    </source>
</evidence>
<proteinExistence type="predicted"/>
<comment type="caution">
    <text evidence="2">The sequence shown here is derived from an EMBL/GenBank/DDBJ whole genome shotgun (WGS) entry which is preliminary data.</text>
</comment>
<dbReference type="OrthoDB" id="1551186at2"/>
<dbReference type="STRING" id="1229780.BN381_360035"/>
<accession>R4Z0V5</accession>
<sequence length="139" mass="15767">MSTDTFPDRPIDTRLKIAALWTATMLIFAYVDLFSLYRPDVRADLEAGKMFVFDVGQPFLFFTTLYVIIPALMIYLTLVMQRRVNRIVNVTLAAIYGLTILGGAAGEWNYYLLGSVVEVGLLAMVIRHAWTWPEAQPSR</sequence>
<feature type="transmembrane region" description="Helical" evidence="1">
    <location>
        <begin position="87"/>
        <end position="105"/>
    </location>
</feature>
<evidence type="ECO:0000313" key="3">
    <source>
        <dbReference type="Proteomes" id="UP000018291"/>
    </source>
</evidence>